<dbReference type="Pfam" id="PF26325">
    <property type="entry name" value="YhjD"/>
    <property type="match status" value="1"/>
</dbReference>
<dbReference type="Proteomes" id="UP000752012">
    <property type="component" value="Unassembled WGS sequence"/>
</dbReference>
<sequence length="138" mass="16784">MKALMDDYEKILFFRYVDSVWAKRSLEHDREYIRTSKLKFADVYEDWFFKLESRNGVFLNELRKELRGADMKIWESAKPTKKEVRYKSRCRGYEFSHCIMAPILKRRVEAHLRRLAFDPEQDFKTLLHAEAPWKSQPM</sequence>
<proteinExistence type="predicted"/>
<reference evidence="1 2" key="1">
    <citation type="submission" date="2020-03" db="EMBL/GenBank/DDBJ databases">
        <title>Assessment of the enzymatic potential of alkaline-tolerant lipase obtained from Bacillus luteus H11 (technogenic soil) for the bioremediation of saline soils contaminated with petroleum substances.</title>
        <authorList>
            <person name="Kalwasinska A."/>
        </authorList>
    </citation>
    <scope>NUCLEOTIDE SEQUENCE [LARGE SCALE GENOMIC DNA]</scope>
    <source>
        <strain evidence="1 2">H11</strain>
    </source>
</reference>
<evidence type="ECO:0000313" key="2">
    <source>
        <dbReference type="Proteomes" id="UP000752012"/>
    </source>
</evidence>
<dbReference type="AlphaFoldDB" id="A0A969PRT2"/>
<name>A0A969PRT2_9BACI</name>
<gene>
    <name evidence="1" type="ORF">HCN83_16870</name>
</gene>
<comment type="caution">
    <text evidence="1">The sequence shown here is derived from an EMBL/GenBank/DDBJ whole genome shotgun (WGS) entry which is preliminary data.</text>
</comment>
<dbReference type="RefSeq" id="WP_168009482.1">
    <property type="nucleotide sequence ID" value="NZ_JAATHJ010000043.1"/>
</dbReference>
<evidence type="ECO:0000313" key="1">
    <source>
        <dbReference type="EMBL" id="NJP39245.1"/>
    </source>
</evidence>
<dbReference type="EMBL" id="JAATHJ010000043">
    <property type="protein sequence ID" value="NJP39245.1"/>
    <property type="molecule type" value="Genomic_DNA"/>
</dbReference>
<protein>
    <submittedName>
        <fullName evidence="1">Uncharacterized protein</fullName>
    </submittedName>
</protein>
<keyword evidence="2" id="KW-1185">Reference proteome</keyword>
<organism evidence="1 2">
    <name type="scientific">Alkalicoccus luteus</name>
    <dbReference type="NCBI Taxonomy" id="1237094"/>
    <lineage>
        <taxon>Bacteria</taxon>
        <taxon>Bacillati</taxon>
        <taxon>Bacillota</taxon>
        <taxon>Bacilli</taxon>
        <taxon>Bacillales</taxon>
        <taxon>Bacillaceae</taxon>
        <taxon>Alkalicoccus</taxon>
    </lineage>
</organism>
<accession>A0A969PRT2</accession>
<dbReference type="InterPro" id="IPR058600">
    <property type="entry name" value="YhjD-like"/>
</dbReference>